<sequence length="130" mass="14745">MPFKILLKATRLPETSPSTFKSRLEAHIELVKRLTGPDFPLSHRRSYIDRPTAPSSEGTYPTTVLLGQQSDFSFDVIAELTFEDEAAFKRFQAKVGEPEIARAIHEDENGWSDREKLGIVVLGEVRETKR</sequence>
<evidence type="ECO:0000313" key="3">
    <source>
        <dbReference type="EMBL" id="GAQ35824.1"/>
    </source>
</evidence>
<name>A0A100I6W4_ASPNG</name>
<dbReference type="GO" id="GO:0016491">
    <property type="term" value="F:oxidoreductase activity"/>
    <property type="evidence" value="ECO:0007669"/>
    <property type="project" value="InterPro"/>
</dbReference>
<organism evidence="3 4">
    <name type="scientific">Aspergillus niger</name>
    <dbReference type="NCBI Taxonomy" id="5061"/>
    <lineage>
        <taxon>Eukaryota</taxon>
        <taxon>Fungi</taxon>
        <taxon>Dikarya</taxon>
        <taxon>Ascomycota</taxon>
        <taxon>Pezizomycotina</taxon>
        <taxon>Eurotiomycetes</taxon>
        <taxon>Eurotiomycetidae</taxon>
        <taxon>Eurotiales</taxon>
        <taxon>Aspergillaceae</taxon>
        <taxon>Aspergillus</taxon>
        <taxon>Aspergillus subgen. Circumdati</taxon>
    </lineage>
</organism>
<dbReference type="Gene3D" id="3.30.70.100">
    <property type="match status" value="1"/>
</dbReference>
<dbReference type="VEuPathDB" id="FungiDB:ASPNIDRAFT2_1167560"/>
<dbReference type="Pfam" id="PF07110">
    <property type="entry name" value="EthD"/>
    <property type="match status" value="1"/>
</dbReference>
<evidence type="ECO:0000259" key="2">
    <source>
        <dbReference type="Pfam" id="PF07110"/>
    </source>
</evidence>
<dbReference type="InterPro" id="IPR011008">
    <property type="entry name" value="Dimeric_a/b-barrel"/>
</dbReference>
<dbReference type="VEuPathDB" id="FungiDB:ATCC64974_11900"/>
<dbReference type="OMA" id="TEFQTHY"/>
<evidence type="ECO:0000256" key="1">
    <source>
        <dbReference type="ARBA" id="ARBA00005986"/>
    </source>
</evidence>
<feature type="domain" description="EthD" evidence="2">
    <location>
        <begin position="13"/>
        <end position="114"/>
    </location>
</feature>
<dbReference type="VEuPathDB" id="FungiDB:An01g14430"/>
<dbReference type="SUPFAM" id="SSF54909">
    <property type="entry name" value="Dimeric alpha+beta barrel"/>
    <property type="match status" value="1"/>
</dbReference>
<protein>
    <recommendedName>
        <fullName evidence="2">EthD domain-containing protein</fullName>
    </recommendedName>
</protein>
<dbReference type="PaxDb" id="5061-CADANGAP00001384"/>
<proteinExistence type="inferred from homology"/>
<comment type="caution">
    <text evidence="3">The sequence shown here is derived from an EMBL/GenBank/DDBJ whole genome shotgun (WGS) entry which is preliminary data.</text>
</comment>
<dbReference type="InterPro" id="IPR009799">
    <property type="entry name" value="EthD_dom"/>
</dbReference>
<dbReference type="Proteomes" id="UP000068243">
    <property type="component" value="Unassembled WGS sequence"/>
</dbReference>
<dbReference type="VEuPathDB" id="FungiDB:M747DRAFT_324133"/>
<reference evidence="4" key="1">
    <citation type="journal article" date="2016" name="Genome Announc.">
        <title>Draft genome sequence of Aspergillus niger strain An76.</title>
        <authorList>
            <person name="Gong W."/>
            <person name="Cheng Z."/>
            <person name="Zhang H."/>
            <person name="Liu L."/>
            <person name="Gao P."/>
            <person name="Wang L."/>
        </authorList>
    </citation>
    <scope>NUCLEOTIDE SEQUENCE [LARGE SCALE GENOMIC DNA]</scope>
    <source>
        <strain evidence="4">An76</strain>
    </source>
</reference>
<comment type="similarity">
    <text evidence="1">Belongs to the tpcK family.</text>
</comment>
<dbReference type="OrthoDB" id="2519291at2759"/>
<accession>A0A100I6W4</accession>
<evidence type="ECO:0000313" key="4">
    <source>
        <dbReference type="Proteomes" id="UP000068243"/>
    </source>
</evidence>
<gene>
    <name evidence="3" type="ORF">ABL_01345</name>
</gene>
<dbReference type="EMBL" id="BCMY01000002">
    <property type="protein sequence ID" value="GAQ35824.1"/>
    <property type="molecule type" value="Genomic_DNA"/>
</dbReference>
<dbReference type="AlphaFoldDB" id="A0A100I6W4"/>